<organism evidence="2 3">
    <name type="scientific">Pseudomonas taetrolens</name>
    <dbReference type="NCBI Taxonomy" id="47884"/>
    <lineage>
        <taxon>Bacteria</taxon>
        <taxon>Pseudomonadati</taxon>
        <taxon>Pseudomonadota</taxon>
        <taxon>Gammaproteobacteria</taxon>
        <taxon>Pseudomonadales</taxon>
        <taxon>Pseudomonadaceae</taxon>
        <taxon>Pseudomonas</taxon>
    </lineage>
</organism>
<keyword evidence="1" id="KW-0472">Membrane</keyword>
<comment type="caution">
    <text evidence="2">The sequence shown here is derived from an EMBL/GenBank/DDBJ whole genome shotgun (WGS) entry which is preliminary data.</text>
</comment>
<keyword evidence="1" id="KW-1133">Transmembrane helix</keyword>
<reference evidence="2 3" key="1">
    <citation type="submission" date="2016-10" db="EMBL/GenBank/DDBJ databases">
        <authorList>
            <person name="Varghese N."/>
            <person name="Submissions S."/>
        </authorList>
    </citation>
    <scope>NUCLEOTIDE SEQUENCE [LARGE SCALE GENOMIC DNA]</scope>
    <source>
        <strain evidence="2 3">BS3652</strain>
    </source>
</reference>
<dbReference type="EMBL" id="FNRS01000001">
    <property type="protein sequence ID" value="SEC41245.1"/>
    <property type="molecule type" value="Genomic_DNA"/>
</dbReference>
<dbReference type="Proteomes" id="UP000183155">
    <property type="component" value="Unassembled WGS sequence"/>
</dbReference>
<feature type="transmembrane region" description="Helical" evidence="1">
    <location>
        <begin position="54"/>
        <end position="71"/>
    </location>
</feature>
<sequence length="73" mass="8487">MVCMYLSDFPLLEGQAIFQSQRRGRKLTALPICNRRKGERCTCRDQLRALLRRVNSSVGTFLPLAVYWLLLNE</sequence>
<accession>A0A1H4SAI7</accession>
<evidence type="ECO:0000256" key="1">
    <source>
        <dbReference type="SAM" id="Phobius"/>
    </source>
</evidence>
<evidence type="ECO:0000313" key="2">
    <source>
        <dbReference type="EMBL" id="SEC41245.1"/>
    </source>
</evidence>
<proteinExistence type="predicted"/>
<protein>
    <submittedName>
        <fullName evidence="2">Uncharacterized protein</fullName>
    </submittedName>
</protein>
<name>A0A1H4SAI7_PSETA</name>
<keyword evidence="1" id="KW-0812">Transmembrane</keyword>
<evidence type="ECO:0000313" key="3">
    <source>
        <dbReference type="Proteomes" id="UP000183155"/>
    </source>
</evidence>
<gene>
    <name evidence="2" type="ORF">SAMN04490203_2365</name>
</gene>
<keyword evidence="3" id="KW-1185">Reference proteome</keyword>